<proteinExistence type="predicted"/>
<dbReference type="Pfam" id="PF13456">
    <property type="entry name" value="RVT_3"/>
    <property type="match status" value="1"/>
</dbReference>
<comment type="caution">
    <text evidence="2">The sequence shown here is derived from an EMBL/GenBank/DDBJ whole genome shotgun (WGS) entry which is preliminary data.</text>
</comment>
<dbReference type="GO" id="GO:0003676">
    <property type="term" value="F:nucleic acid binding"/>
    <property type="evidence" value="ECO:0007669"/>
    <property type="project" value="InterPro"/>
</dbReference>
<dbReference type="InterPro" id="IPR053151">
    <property type="entry name" value="RNase_H-like"/>
</dbReference>
<dbReference type="InterPro" id="IPR036397">
    <property type="entry name" value="RNaseH_sf"/>
</dbReference>
<evidence type="ECO:0000313" key="2">
    <source>
        <dbReference type="EMBL" id="KAK7268950.1"/>
    </source>
</evidence>
<feature type="domain" description="RNase H type-1" evidence="1">
    <location>
        <begin position="176"/>
        <end position="262"/>
    </location>
</feature>
<accession>A0AAN9F7V5</accession>
<keyword evidence="3" id="KW-1185">Reference proteome</keyword>
<organism evidence="2 3">
    <name type="scientific">Crotalaria pallida</name>
    <name type="common">Smooth rattlebox</name>
    <name type="synonym">Crotalaria striata</name>
    <dbReference type="NCBI Taxonomy" id="3830"/>
    <lineage>
        <taxon>Eukaryota</taxon>
        <taxon>Viridiplantae</taxon>
        <taxon>Streptophyta</taxon>
        <taxon>Embryophyta</taxon>
        <taxon>Tracheophyta</taxon>
        <taxon>Spermatophyta</taxon>
        <taxon>Magnoliopsida</taxon>
        <taxon>eudicotyledons</taxon>
        <taxon>Gunneridae</taxon>
        <taxon>Pentapetalae</taxon>
        <taxon>rosids</taxon>
        <taxon>fabids</taxon>
        <taxon>Fabales</taxon>
        <taxon>Fabaceae</taxon>
        <taxon>Papilionoideae</taxon>
        <taxon>50 kb inversion clade</taxon>
        <taxon>genistoids sensu lato</taxon>
        <taxon>core genistoids</taxon>
        <taxon>Crotalarieae</taxon>
        <taxon>Crotalaria</taxon>
    </lineage>
</organism>
<dbReference type="AlphaFoldDB" id="A0AAN9F7V5"/>
<name>A0AAN9F7V5_CROPI</name>
<dbReference type="EMBL" id="JAYWIO010000004">
    <property type="protein sequence ID" value="KAK7268950.1"/>
    <property type="molecule type" value="Genomic_DNA"/>
</dbReference>
<dbReference type="PANTHER" id="PTHR47723:SF13">
    <property type="entry name" value="PUTATIVE-RELATED"/>
    <property type="match status" value="1"/>
</dbReference>
<dbReference type="InterPro" id="IPR002156">
    <property type="entry name" value="RNaseH_domain"/>
</dbReference>
<dbReference type="Proteomes" id="UP001372338">
    <property type="component" value="Unassembled WGS sequence"/>
</dbReference>
<dbReference type="InterPro" id="IPR012337">
    <property type="entry name" value="RNaseH-like_sf"/>
</dbReference>
<evidence type="ECO:0000313" key="3">
    <source>
        <dbReference type="Proteomes" id="UP001372338"/>
    </source>
</evidence>
<reference evidence="2 3" key="1">
    <citation type="submission" date="2024-01" db="EMBL/GenBank/DDBJ databases">
        <title>The genomes of 5 underutilized Papilionoideae crops provide insights into root nodulation and disease resistanc.</title>
        <authorList>
            <person name="Yuan L."/>
        </authorList>
    </citation>
    <scope>NUCLEOTIDE SEQUENCE [LARGE SCALE GENOMIC DNA]</scope>
    <source>
        <strain evidence="2">ZHUSHIDOU_FW_LH</strain>
        <tissue evidence="2">Leaf</tissue>
    </source>
</reference>
<dbReference type="PANTHER" id="PTHR47723">
    <property type="entry name" value="OS05G0353850 PROTEIN"/>
    <property type="match status" value="1"/>
</dbReference>
<dbReference type="SUPFAM" id="SSF53098">
    <property type="entry name" value="Ribonuclease H-like"/>
    <property type="match status" value="1"/>
</dbReference>
<dbReference type="Gene3D" id="3.30.420.10">
    <property type="entry name" value="Ribonuclease H-like superfamily/Ribonuclease H"/>
    <property type="match status" value="1"/>
</dbReference>
<dbReference type="InterPro" id="IPR044730">
    <property type="entry name" value="RNase_H-like_dom_plant"/>
</dbReference>
<protein>
    <recommendedName>
        <fullName evidence="1">RNase H type-1 domain-containing protein</fullName>
    </recommendedName>
</protein>
<dbReference type="CDD" id="cd06222">
    <property type="entry name" value="RNase_H_like"/>
    <property type="match status" value="1"/>
</dbReference>
<dbReference type="GO" id="GO:0004523">
    <property type="term" value="F:RNA-DNA hybrid ribonuclease activity"/>
    <property type="evidence" value="ECO:0007669"/>
    <property type="project" value="InterPro"/>
</dbReference>
<gene>
    <name evidence="2" type="ORF">RIF29_21661</name>
</gene>
<sequence>MGVAPEFFDHKVAHYVRDSCWDWPLLRNFLSSKACGYLATTRPPNPKEGDDFPTWKLIVDGTFSIKSAYLQCVTSDLVHHVNPEVSKVAPETVMHVLRDCEFIRTIWDAYISEKNPNWCHFHSVGLDQWLVLSFVEQVSKVEILGVNIQNCVEANICWIPPLAGYAKLNVDGSLYNDSGSTGCGTLGLLYGLELASSLGMDRVIIELDSKTAITLVEGQYPITHHCYSLVIRRIRSLLLQQYHVVIRHVFREANRSADFLVNLGHSYSFDVHYFLTPPIAMLSVSREDNWGVSLPRFISIM</sequence>
<evidence type="ECO:0000259" key="1">
    <source>
        <dbReference type="Pfam" id="PF13456"/>
    </source>
</evidence>